<dbReference type="FunFam" id="1.10.510.10:FF:000526">
    <property type="entry name" value="serine/threonine-protein kinase BRI1-like 2"/>
    <property type="match status" value="1"/>
</dbReference>
<dbReference type="PaxDb" id="3827-XP_004504609.1"/>
<keyword evidence="17" id="KW-0675">Receptor</keyword>
<evidence type="ECO:0000256" key="20">
    <source>
        <dbReference type="ARBA" id="ARBA00048679"/>
    </source>
</evidence>
<comment type="similarity">
    <text evidence="3">Belongs to the RLP family.</text>
</comment>
<feature type="region of interest" description="Disordered" evidence="22">
    <location>
        <begin position="727"/>
        <end position="750"/>
    </location>
</feature>
<dbReference type="InterPro" id="IPR001245">
    <property type="entry name" value="Ser-Thr/Tyr_kinase_cat_dom"/>
</dbReference>
<dbReference type="PRINTS" id="PR00019">
    <property type="entry name" value="LEURICHRPT"/>
</dbReference>
<keyword evidence="10" id="KW-0732">Signal</keyword>
<dbReference type="GO" id="GO:0005524">
    <property type="term" value="F:ATP binding"/>
    <property type="evidence" value="ECO:0007669"/>
    <property type="project" value="UniProtKB-UniRule"/>
</dbReference>
<evidence type="ECO:0000256" key="5">
    <source>
        <dbReference type="ARBA" id="ARBA00022475"/>
    </source>
</evidence>
<dbReference type="PROSITE" id="PS00108">
    <property type="entry name" value="PROTEIN_KINASE_ST"/>
    <property type="match status" value="1"/>
</dbReference>
<evidence type="ECO:0000256" key="8">
    <source>
        <dbReference type="ARBA" id="ARBA00022679"/>
    </source>
</evidence>
<dbReference type="eggNOG" id="ENOG502QS1K">
    <property type="taxonomic scope" value="Eukaryota"/>
</dbReference>
<evidence type="ECO:0000256" key="1">
    <source>
        <dbReference type="ARBA" id="ARBA00004251"/>
    </source>
</evidence>
<sequence length="1140" mass="125492">MENNPVQLLPHLTITLVLMMMKMMVLFPISTEAVASVSSIKTDAKALLMFKKMIQKDPNGVLSGWNLNKNPCSWYGVTCTFGRVTALDVSGNSDLSAGTISLEPLSSLDMLSALKLSLNSFSVNSTSLLQLPFSLTQLDLSFGKVLGPVPDNLFSKCPNLVVVNLSYNNLTGPIPENFLLNSDKLQSLDLSSNNLTGSIFSGLRIECKSLLQLDLSGNHLSDSIPISLSNCTSLKSLNLANNFISGGIPKALGQLNKLQSLDLSHNQITGWIPSELANVCSSLLELKLSFNNITGSIPSGFSSCTWLQLLDLSNNNMTELSESVLQNLGSLQELRLGNNAINGIFPSSISSCKKLRIVDFSSNKIYGSIPRDLCPGAASLEELRMPDNLITGEIPAELSMCSQLKTIDFSLNYLNGSIPDELGELENLEELIAWFNGLEGKIPPKLGQCKNLKDLILNNNHLSGGIPIELFNCSNLEWISLTSNELTGEIPREFGLLTRLAVLQLGNNSFTGEIPSELANCNSLVWLDLNSNKLTGEIPPRLGRQQGAKSLFGILSGNTLVFVRNIGNSCKGVGGLLEFYGIRSERLSQVPTLRTCDFTRLYSGPVLSLFTKYQTLEYLDLSYNQLRGKIPDEFGDMVALQVLELSHNKLSGEIPSSLGQLKNLGVFDASHNRLQGHIPDSFSNLSFLVQIDLSYNELTGQIPSRGQLSTLPATQYANNPGLCGVPLPDCKNDNSQSTSNPSDDVSTGSHRRSVASWTNNIVMGILISVASVCILIVWAIAMRVRRKEADEVKMLNRLQACHAATTWKIDKEKEPLSINVATFQRQLRKLKFSQLIEATNGFSAESLIGCGGFGEVFKATLKDGSCVAIKKLIRLSCQGDREFMAEMETLGKIKHRNLVPLLGYCKVGEERLLVYEYMEYGSLEEMLHRRIKTRDRRILTWKERKKIARGAAKGLCFLHHNCIPHIIHRDMKSSNVLLDNEMESRVSDFGMARLISALDTHLSVSTLAGTPGYVPPEYYQSFRCTAKGDVYSFGVVMLELISGKRPTDKEDFGDTNLVGWAKIKVREGKQMEVIDTDLLLETQQGTNEGEVKEVKEMIRYLEVTLQCVDDLPSKRPNMLQVVAMLRELIPESNDGSSNSA</sequence>
<comment type="subcellular location">
    <subcellularLocation>
        <location evidence="1">Cell membrane</location>
        <topology evidence="1">Single-pass type I membrane protein</topology>
    </subcellularLocation>
</comment>
<evidence type="ECO:0000256" key="21">
    <source>
        <dbReference type="PROSITE-ProRule" id="PRU10141"/>
    </source>
</evidence>
<comment type="catalytic activity">
    <reaction evidence="19">
        <text>L-threonyl-[protein] + ATP = O-phospho-L-threonyl-[protein] + ADP + H(+)</text>
        <dbReference type="Rhea" id="RHEA:46608"/>
        <dbReference type="Rhea" id="RHEA-COMP:11060"/>
        <dbReference type="Rhea" id="RHEA-COMP:11605"/>
        <dbReference type="ChEBI" id="CHEBI:15378"/>
        <dbReference type="ChEBI" id="CHEBI:30013"/>
        <dbReference type="ChEBI" id="CHEBI:30616"/>
        <dbReference type="ChEBI" id="CHEBI:61977"/>
        <dbReference type="ChEBI" id="CHEBI:456216"/>
        <dbReference type="EC" id="2.7.11.1"/>
    </reaction>
</comment>
<dbReference type="InterPro" id="IPR032675">
    <property type="entry name" value="LRR_dom_sf"/>
</dbReference>
<keyword evidence="25" id="KW-1185">Reference proteome</keyword>
<dbReference type="InterPro" id="IPR001611">
    <property type="entry name" value="Leu-rich_rpt"/>
</dbReference>
<evidence type="ECO:0000256" key="22">
    <source>
        <dbReference type="SAM" id="MobiDB-lite"/>
    </source>
</evidence>
<comment type="similarity">
    <text evidence="2">Belongs to the protein kinase superfamily. Ser/Thr protein kinase family.</text>
</comment>
<evidence type="ECO:0000256" key="4">
    <source>
        <dbReference type="ARBA" id="ARBA00012513"/>
    </source>
</evidence>
<dbReference type="InterPro" id="IPR000719">
    <property type="entry name" value="Prot_kinase_dom"/>
</dbReference>
<keyword evidence="5" id="KW-1003">Cell membrane</keyword>
<dbReference type="SUPFAM" id="SSF52058">
    <property type="entry name" value="L domain-like"/>
    <property type="match status" value="2"/>
</dbReference>
<dbReference type="Gene3D" id="3.30.1490.310">
    <property type="match status" value="1"/>
</dbReference>
<reference evidence="25" key="1">
    <citation type="journal article" date="2013" name="Nat. Biotechnol.">
        <title>Draft genome sequence of chickpea (Cicer arietinum) provides a resource for trait improvement.</title>
        <authorList>
            <person name="Varshney R.K."/>
            <person name="Song C."/>
            <person name="Saxena R.K."/>
            <person name="Azam S."/>
            <person name="Yu S."/>
            <person name="Sharpe A.G."/>
            <person name="Cannon S."/>
            <person name="Baek J."/>
            <person name="Rosen B.D."/>
            <person name="Tar'an B."/>
            <person name="Millan T."/>
            <person name="Zhang X."/>
            <person name="Ramsay L.D."/>
            <person name="Iwata A."/>
            <person name="Wang Y."/>
            <person name="Nelson W."/>
            <person name="Farmer A.D."/>
            <person name="Gaur P.M."/>
            <person name="Soderlund C."/>
            <person name="Penmetsa R.V."/>
            <person name="Xu C."/>
            <person name="Bharti A.K."/>
            <person name="He W."/>
            <person name="Winter P."/>
            <person name="Zhao S."/>
            <person name="Hane J.K."/>
            <person name="Carrasquilla-Garcia N."/>
            <person name="Condie J.A."/>
            <person name="Upadhyaya H.D."/>
            <person name="Luo M.C."/>
            <person name="Thudi M."/>
            <person name="Gowda C.L."/>
            <person name="Singh N.P."/>
            <person name="Lichtenzveig J."/>
            <person name="Gali K.K."/>
            <person name="Rubio J."/>
            <person name="Nadarajan N."/>
            <person name="Dolezel J."/>
            <person name="Bansal K.C."/>
            <person name="Xu X."/>
            <person name="Edwards D."/>
            <person name="Zhang G."/>
            <person name="Kahl G."/>
            <person name="Gil J."/>
            <person name="Singh K.B."/>
            <person name="Datta S.K."/>
            <person name="Jackson S.A."/>
            <person name="Wang J."/>
            <person name="Cook D.R."/>
        </authorList>
    </citation>
    <scope>NUCLEOTIDE SEQUENCE [LARGE SCALE GENOMIC DNA]</scope>
    <source>
        <strain evidence="25">cv. CDC Frontier</strain>
    </source>
</reference>
<evidence type="ECO:0000256" key="19">
    <source>
        <dbReference type="ARBA" id="ARBA00047899"/>
    </source>
</evidence>
<feature type="domain" description="Protein kinase" evidence="24">
    <location>
        <begin position="842"/>
        <end position="1129"/>
    </location>
</feature>
<dbReference type="Gene3D" id="3.30.200.20">
    <property type="entry name" value="Phosphorylase Kinase, domain 1"/>
    <property type="match status" value="1"/>
</dbReference>
<keyword evidence="15 23" id="KW-1133">Transmembrane helix</keyword>
<dbReference type="Pfam" id="PF23598">
    <property type="entry name" value="LRR_14"/>
    <property type="match status" value="1"/>
</dbReference>
<dbReference type="InterPro" id="IPR003591">
    <property type="entry name" value="Leu-rich_rpt_typical-subtyp"/>
</dbReference>
<dbReference type="OrthoDB" id="2015831at2759"/>
<dbReference type="InterPro" id="IPR017441">
    <property type="entry name" value="Protein_kinase_ATP_BS"/>
</dbReference>
<name>A0A1S2YHH2_CICAR</name>
<accession>A0A1S2YHH2</accession>
<keyword evidence="18" id="KW-0325">Glycoprotein</keyword>
<evidence type="ECO:0000256" key="12">
    <source>
        <dbReference type="ARBA" id="ARBA00022741"/>
    </source>
</evidence>
<feature type="compositionally biased region" description="Polar residues" evidence="22">
    <location>
        <begin position="733"/>
        <end position="748"/>
    </location>
</feature>
<keyword evidence="6" id="KW-0723">Serine/threonine-protein kinase</keyword>
<evidence type="ECO:0000256" key="14">
    <source>
        <dbReference type="ARBA" id="ARBA00022840"/>
    </source>
</evidence>
<keyword evidence="16 23" id="KW-0472">Membrane</keyword>
<keyword evidence="14 21" id="KW-0067">ATP-binding</keyword>
<evidence type="ECO:0000256" key="13">
    <source>
        <dbReference type="ARBA" id="ARBA00022777"/>
    </source>
</evidence>
<dbReference type="Pfam" id="PF08263">
    <property type="entry name" value="LRRNT_2"/>
    <property type="match status" value="1"/>
</dbReference>
<dbReference type="PROSITE" id="PS50011">
    <property type="entry name" value="PROTEIN_KINASE_DOM"/>
    <property type="match status" value="1"/>
</dbReference>
<evidence type="ECO:0000256" key="9">
    <source>
        <dbReference type="ARBA" id="ARBA00022692"/>
    </source>
</evidence>
<evidence type="ECO:0000256" key="3">
    <source>
        <dbReference type="ARBA" id="ARBA00009592"/>
    </source>
</evidence>
<keyword evidence="13" id="KW-0418">Kinase</keyword>
<reference evidence="26" key="2">
    <citation type="submission" date="2025-08" db="UniProtKB">
        <authorList>
            <consortium name="RefSeq"/>
        </authorList>
    </citation>
    <scope>IDENTIFICATION</scope>
    <source>
        <tissue evidence="26">Etiolated seedlings</tissue>
    </source>
</reference>
<gene>
    <name evidence="26" type="primary">LOC101493336</name>
</gene>
<dbReference type="InterPro" id="IPR045381">
    <property type="entry name" value="BRI1_island_dom"/>
</dbReference>
<dbReference type="InterPro" id="IPR008271">
    <property type="entry name" value="Ser/Thr_kinase_AS"/>
</dbReference>
<dbReference type="KEGG" id="cam:101493336"/>
<dbReference type="PANTHER" id="PTHR48053">
    <property type="entry name" value="LEUCINE RICH REPEAT FAMILY PROTEIN, EXPRESSED"/>
    <property type="match status" value="1"/>
</dbReference>
<dbReference type="FunFam" id="3.30.200.20:FF:000150">
    <property type="entry name" value="serine/threonine-protein kinase BRI1-like 2"/>
    <property type="match status" value="1"/>
</dbReference>
<evidence type="ECO:0000259" key="24">
    <source>
        <dbReference type="PROSITE" id="PS50011"/>
    </source>
</evidence>
<evidence type="ECO:0000256" key="18">
    <source>
        <dbReference type="ARBA" id="ARBA00023180"/>
    </source>
</evidence>
<dbReference type="Proteomes" id="UP000087171">
    <property type="component" value="Chromosome Ca6"/>
</dbReference>
<dbReference type="InterPro" id="IPR011009">
    <property type="entry name" value="Kinase-like_dom_sf"/>
</dbReference>
<proteinExistence type="inferred from homology"/>
<dbReference type="SMART" id="SM00365">
    <property type="entry name" value="LRR_SD22"/>
    <property type="match status" value="3"/>
</dbReference>
<protein>
    <recommendedName>
        <fullName evidence="4">non-specific serine/threonine protein kinase</fullName>
        <ecNumber evidence="4">2.7.11.1</ecNumber>
    </recommendedName>
</protein>
<keyword evidence="11" id="KW-0677">Repeat</keyword>
<dbReference type="FunFam" id="3.80.10.10:FF:000383">
    <property type="entry name" value="Leucine-rich repeat receptor protein kinase EMS1"/>
    <property type="match status" value="1"/>
</dbReference>
<keyword evidence="8" id="KW-0808">Transferase</keyword>
<keyword evidence="12 21" id="KW-0547">Nucleotide-binding</keyword>
<organism evidence="25 26">
    <name type="scientific">Cicer arietinum</name>
    <name type="common">Chickpea</name>
    <name type="synonym">Garbanzo</name>
    <dbReference type="NCBI Taxonomy" id="3827"/>
    <lineage>
        <taxon>Eukaryota</taxon>
        <taxon>Viridiplantae</taxon>
        <taxon>Streptophyta</taxon>
        <taxon>Embryophyta</taxon>
        <taxon>Tracheophyta</taxon>
        <taxon>Spermatophyta</taxon>
        <taxon>Magnoliopsida</taxon>
        <taxon>eudicotyledons</taxon>
        <taxon>Gunneridae</taxon>
        <taxon>Pentapetalae</taxon>
        <taxon>rosids</taxon>
        <taxon>fabids</taxon>
        <taxon>Fabales</taxon>
        <taxon>Fabaceae</taxon>
        <taxon>Papilionoideae</taxon>
        <taxon>50 kb inversion clade</taxon>
        <taxon>NPAAA clade</taxon>
        <taxon>Hologalegina</taxon>
        <taxon>IRL clade</taxon>
        <taxon>Cicereae</taxon>
        <taxon>Cicer</taxon>
    </lineage>
</organism>
<evidence type="ECO:0000256" key="17">
    <source>
        <dbReference type="ARBA" id="ARBA00023170"/>
    </source>
</evidence>
<evidence type="ECO:0000256" key="2">
    <source>
        <dbReference type="ARBA" id="ARBA00008684"/>
    </source>
</evidence>
<dbReference type="Gene3D" id="1.10.510.10">
    <property type="entry name" value="Transferase(Phosphotransferase) domain 1"/>
    <property type="match status" value="1"/>
</dbReference>
<keyword evidence="9 23" id="KW-0812">Transmembrane</keyword>
<dbReference type="InterPro" id="IPR051716">
    <property type="entry name" value="Plant_RL_S/T_kinase"/>
</dbReference>
<dbReference type="Pfam" id="PF13855">
    <property type="entry name" value="LRR_8"/>
    <property type="match status" value="1"/>
</dbReference>
<dbReference type="Pfam" id="PF00560">
    <property type="entry name" value="LRR_1"/>
    <property type="match status" value="7"/>
</dbReference>
<evidence type="ECO:0000256" key="16">
    <source>
        <dbReference type="ARBA" id="ARBA00023136"/>
    </source>
</evidence>
<feature type="transmembrane region" description="Helical" evidence="23">
    <location>
        <begin position="761"/>
        <end position="781"/>
    </location>
</feature>
<dbReference type="FunFam" id="3.80.10.10:FF:000815">
    <property type="entry name" value="serine/threonine-protein kinase BRI1-like 2"/>
    <property type="match status" value="1"/>
</dbReference>
<evidence type="ECO:0000256" key="15">
    <source>
        <dbReference type="ARBA" id="ARBA00022989"/>
    </source>
</evidence>
<dbReference type="GO" id="GO:0005886">
    <property type="term" value="C:plasma membrane"/>
    <property type="evidence" value="ECO:0007669"/>
    <property type="project" value="UniProtKB-SubCell"/>
</dbReference>
<evidence type="ECO:0000256" key="23">
    <source>
        <dbReference type="SAM" id="Phobius"/>
    </source>
</evidence>
<dbReference type="AlphaFoldDB" id="A0A1S2YHH2"/>
<dbReference type="PROSITE" id="PS00107">
    <property type="entry name" value="PROTEIN_KINASE_ATP"/>
    <property type="match status" value="1"/>
</dbReference>
<dbReference type="Pfam" id="PF20141">
    <property type="entry name" value="Island"/>
    <property type="match status" value="1"/>
</dbReference>
<evidence type="ECO:0000313" key="26">
    <source>
        <dbReference type="RefSeq" id="XP_004504609.1"/>
    </source>
</evidence>
<evidence type="ECO:0000256" key="6">
    <source>
        <dbReference type="ARBA" id="ARBA00022527"/>
    </source>
</evidence>
<dbReference type="Pfam" id="PF07714">
    <property type="entry name" value="PK_Tyr_Ser-Thr"/>
    <property type="match status" value="1"/>
</dbReference>
<dbReference type="SMART" id="SM00220">
    <property type="entry name" value="S_TKc"/>
    <property type="match status" value="1"/>
</dbReference>
<dbReference type="InterPro" id="IPR055414">
    <property type="entry name" value="LRR_R13L4/SHOC2-like"/>
</dbReference>
<dbReference type="SUPFAM" id="SSF56112">
    <property type="entry name" value="Protein kinase-like (PK-like)"/>
    <property type="match status" value="1"/>
</dbReference>
<dbReference type="STRING" id="3827.A0A1S2YHH2"/>
<dbReference type="Gene3D" id="3.80.10.10">
    <property type="entry name" value="Ribonuclease Inhibitor"/>
    <property type="match status" value="1"/>
</dbReference>
<dbReference type="SMART" id="SM00369">
    <property type="entry name" value="LRR_TYP"/>
    <property type="match status" value="10"/>
</dbReference>
<evidence type="ECO:0000256" key="10">
    <source>
        <dbReference type="ARBA" id="ARBA00022729"/>
    </source>
</evidence>
<comment type="catalytic activity">
    <reaction evidence="20">
        <text>L-seryl-[protein] + ATP = O-phospho-L-seryl-[protein] + ADP + H(+)</text>
        <dbReference type="Rhea" id="RHEA:17989"/>
        <dbReference type="Rhea" id="RHEA-COMP:9863"/>
        <dbReference type="Rhea" id="RHEA-COMP:11604"/>
        <dbReference type="ChEBI" id="CHEBI:15378"/>
        <dbReference type="ChEBI" id="CHEBI:29999"/>
        <dbReference type="ChEBI" id="CHEBI:30616"/>
        <dbReference type="ChEBI" id="CHEBI:83421"/>
        <dbReference type="ChEBI" id="CHEBI:456216"/>
        <dbReference type="EC" id="2.7.11.1"/>
    </reaction>
</comment>
<dbReference type="InterPro" id="IPR013210">
    <property type="entry name" value="LRR_N_plant-typ"/>
</dbReference>
<feature type="binding site" evidence="21">
    <location>
        <position position="871"/>
    </location>
    <ligand>
        <name>ATP</name>
        <dbReference type="ChEBI" id="CHEBI:30616"/>
    </ligand>
</feature>
<dbReference type="PANTHER" id="PTHR48053:SF55">
    <property type="entry name" value="SERINE_THREONINE-PROTEIN KINASE BRI1-LIKE 2"/>
    <property type="match status" value="1"/>
</dbReference>
<dbReference type="PROSITE" id="PS51450">
    <property type="entry name" value="LRR"/>
    <property type="match status" value="1"/>
</dbReference>
<dbReference type="FunFam" id="3.80.10.10:FF:000111">
    <property type="entry name" value="LRR receptor-like serine/threonine-protein kinase ERECTA"/>
    <property type="match status" value="1"/>
</dbReference>
<keyword evidence="7" id="KW-0433">Leucine-rich repeat</keyword>
<dbReference type="FunFam" id="3.80.10.10:FF:000095">
    <property type="entry name" value="LRR receptor-like serine/threonine-protein kinase GSO1"/>
    <property type="match status" value="1"/>
</dbReference>
<evidence type="ECO:0000256" key="7">
    <source>
        <dbReference type="ARBA" id="ARBA00022614"/>
    </source>
</evidence>
<dbReference type="EC" id="2.7.11.1" evidence="4"/>
<evidence type="ECO:0000256" key="11">
    <source>
        <dbReference type="ARBA" id="ARBA00022737"/>
    </source>
</evidence>
<dbReference type="GeneID" id="101493336"/>
<evidence type="ECO:0000313" key="25">
    <source>
        <dbReference type="Proteomes" id="UP000087171"/>
    </source>
</evidence>
<dbReference type="GO" id="GO:0004674">
    <property type="term" value="F:protein serine/threonine kinase activity"/>
    <property type="evidence" value="ECO:0007669"/>
    <property type="project" value="UniProtKB-KW"/>
</dbReference>
<dbReference type="RefSeq" id="XP_004504609.1">
    <property type="nucleotide sequence ID" value="XM_004504552.3"/>
</dbReference>